<dbReference type="Gene3D" id="2.70.170.10">
    <property type="entry name" value="Neurotransmitter-gated ion-channel ligand-binding domain"/>
    <property type="match status" value="1"/>
</dbReference>
<evidence type="ECO:0000256" key="12">
    <source>
        <dbReference type="ARBA" id="ARBA00023180"/>
    </source>
</evidence>
<evidence type="ECO:0000313" key="21">
    <source>
        <dbReference type="EMBL" id="CAH1226510.1"/>
    </source>
</evidence>
<reference evidence="21" key="1">
    <citation type="submission" date="2022-01" db="EMBL/GenBank/DDBJ databases">
        <authorList>
            <person name="Braso-Vives M."/>
        </authorList>
    </citation>
    <scope>NUCLEOTIDE SEQUENCE</scope>
</reference>
<proteinExistence type="inferred from homology"/>
<organism evidence="21 22">
    <name type="scientific">Branchiostoma lanceolatum</name>
    <name type="common">Common lancelet</name>
    <name type="synonym">Amphioxus lanceolatum</name>
    <dbReference type="NCBI Taxonomy" id="7740"/>
    <lineage>
        <taxon>Eukaryota</taxon>
        <taxon>Metazoa</taxon>
        <taxon>Chordata</taxon>
        <taxon>Cephalochordata</taxon>
        <taxon>Leptocardii</taxon>
        <taxon>Amphioxiformes</taxon>
        <taxon>Branchiostomatidae</taxon>
        <taxon>Branchiostoma</taxon>
    </lineage>
</organism>
<dbReference type="Proteomes" id="UP000838412">
    <property type="component" value="Chromosome 1"/>
</dbReference>
<dbReference type="PRINTS" id="PR00253">
    <property type="entry name" value="GABAARECEPTR"/>
</dbReference>
<dbReference type="FunFam" id="1.20.58.390:FF:000067">
    <property type="entry name" value="Glycine receptor subunit alpha-2"/>
    <property type="match status" value="1"/>
</dbReference>
<comment type="subcellular location">
    <subcellularLocation>
        <location evidence="17">Postsynaptic cell membrane</location>
        <topology evidence="17">Multi-pass membrane protein</topology>
    </subcellularLocation>
</comment>
<dbReference type="InterPro" id="IPR038050">
    <property type="entry name" value="Neuro_actylchol_rec"/>
</dbReference>
<dbReference type="SUPFAM" id="SSF63712">
    <property type="entry name" value="Nicotinic receptor ligand binding domain-like"/>
    <property type="match status" value="1"/>
</dbReference>
<feature type="chain" id="PRO_5035489600" evidence="18">
    <location>
        <begin position="29"/>
        <end position="474"/>
    </location>
</feature>
<dbReference type="Gene3D" id="1.20.58.390">
    <property type="entry name" value="Neurotransmitter-gated ion-channel transmembrane domain"/>
    <property type="match status" value="1"/>
</dbReference>
<sequence length="474" mass="53753">MALTLKLHGLRGLVICGLLACHVGSAYGNSPSESGGEGSSGMVSGTSPTEFLDKLLQGYDGRIRPYFKGPPVNVTINIFINSFGAIAETTMDYKLNIFLRQQWSDRRLKFDMWNESLSLDPSLLAKIWVPDLFFANEKGANFHQVTTQNRLLRVSPEGYILYSLRLTLRLSCPMLLQRFPMDYQQCNMQLESFGYTTKDLMFTWAANDSVQLSDDVELPQFVIDGIKTTKCTKVYSTGSYTCIQATFNLARQMGYYLIQTYIPSLLYVILSWVSFWINMEAAPARVGLGITTVLTMTAQSSGTTSSLPKVSYVKAIDIWMAVCLLFVFSALLEFAAVNFLSRMDKEIQRKKQRKNRRPVKDEDGRKEHRFSPFAAFTMHRGGPHENHAADVDLQQRRNSKVGLKQDGSPAVAILQPNPAQAERDKAKDEVNKTRFHNYAKKVDYISRTAFPITFLVFNMVYWLIYLVILQKPYV</sequence>
<dbReference type="Pfam" id="PF02932">
    <property type="entry name" value="Neur_chan_memb"/>
    <property type="match status" value="1"/>
</dbReference>
<dbReference type="SUPFAM" id="SSF90112">
    <property type="entry name" value="Neurotransmitter-gated ion-channel transmembrane pore"/>
    <property type="match status" value="1"/>
</dbReference>
<dbReference type="PRINTS" id="PR01079">
    <property type="entry name" value="GABAARALPHA"/>
</dbReference>
<keyword evidence="3 18" id="KW-0812">Transmembrane</keyword>
<dbReference type="NCBIfam" id="TIGR00860">
    <property type="entry name" value="LIC"/>
    <property type="match status" value="1"/>
</dbReference>
<dbReference type="CDD" id="cd18991">
    <property type="entry name" value="LGIC_ECD_GlyR"/>
    <property type="match status" value="1"/>
</dbReference>
<evidence type="ECO:0000256" key="15">
    <source>
        <dbReference type="ARBA" id="ARBA00023286"/>
    </source>
</evidence>
<protein>
    <submittedName>
        <fullName evidence="21">GLRA1 protein</fullName>
    </submittedName>
</protein>
<dbReference type="AlphaFoldDB" id="A0A8J9V693"/>
<name>A0A8J9V693_BRALA</name>
<evidence type="ECO:0000256" key="4">
    <source>
        <dbReference type="ARBA" id="ARBA00022729"/>
    </source>
</evidence>
<dbReference type="GO" id="GO:0005254">
    <property type="term" value="F:chloride channel activity"/>
    <property type="evidence" value="ECO:0007669"/>
    <property type="project" value="UniProtKB-KW"/>
</dbReference>
<dbReference type="OrthoDB" id="407674at2759"/>
<keyword evidence="11" id="KW-0869">Chloride channel</keyword>
<dbReference type="InterPro" id="IPR018000">
    <property type="entry name" value="Neurotransmitter_ion_chnl_CS"/>
</dbReference>
<evidence type="ECO:0000256" key="16">
    <source>
        <dbReference type="ARBA" id="ARBA00023303"/>
    </source>
</evidence>
<dbReference type="InterPro" id="IPR001390">
    <property type="entry name" value="GABAAa_rcpt"/>
</dbReference>
<keyword evidence="6" id="KW-0770">Synapse</keyword>
<evidence type="ECO:0000256" key="2">
    <source>
        <dbReference type="ARBA" id="ARBA00022475"/>
    </source>
</evidence>
<keyword evidence="7 18" id="KW-0406">Ion transport</keyword>
<evidence type="ECO:0000313" key="22">
    <source>
        <dbReference type="Proteomes" id="UP000838412"/>
    </source>
</evidence>
<evidence type="ECO:0000256" key="7">
    <source>
        <dbReference type="ARBA" id="ARBA00023065"/>
    </source>
</evidence>
<feature type="transmembrane region" description="Helical" evidence="18">
    <location>
        <begin position="253"/>
        <end position="275"/>
    </location>
</feature>
<keyword evidence="16 18" id="KW-0407">Ion channel</keyword>
<keyword evidence="9" id="KW-1015">Disulfide bond</keyword>
<dbReference type="InterPro" id="IPR006201">
    <property type="entry name" value="Neur_channel"/>
</dbReference>
<keyword evidence="2" id="KW-1003">Cell membrane</keyword>
<dbReference type="Pfam" id="PF02931">
    <property type="entry name" value="Neur_chan_LBD"/>
    <property type="match status" value="1"/>
</dbReference>
<dbReference type="GO" id="GO:0034707">
    <property type="term" value="C:chloride channel complex"/>
    <property type="evidence" value="ECO:0007669"/>
    <property type="project" value="UniProtKB-KW"/>
</dbReference>
<dbReference type="EMBL" id="OV696686">
    <property type="protein sequence ID" value="CAH1226510.1"/>
    <property type="molecule type" value="Genomic_DNA"/>
</dbReference>
<dbReference type="PRINTS" id="PR00252">
    <property type="entry name" value="NRIONCHANNEL"/>
</dbReference>
<feature type="domain" description="Neurotransmitter-gated ion-channel transmembrane" evidence="20">
    <location>
        <begin position="260"/>
        <end position="462"/>
    </location>
</feature>
<evidence type="ECO:0000256" key="1">
    <source>
        <dbReference type="ARBA" id="ARBA00022448"/>
    </source>
</evidence>
<comment type="similarity">
    <text evidence="18">Belongs to the ligand-gated ion channel (TC 1.A.9) family.</text>
</comment>
<evidence type="ECO:0000256" key="9">
    <source>
        <dbReference type="ARBA" id="ARBA00023157"/>
    </source>
</evidence>
<accession>A0A8J9V693</accession>
<dbReference type="FunFam" id="2.70.170.10:FF:000014">
    <property type="entry name" value="Glycine receptor subunit beta"/>
    <property type="match status" value="1"/>
</dbReference>
<dbReference type="InterPro" id="IPR036734">
    <property type="entry name" value="Neur_chan_lig-bd_sf"/>
</dbReference>
<evidence type="ECO:0000256" key="11">
    <source>
        <dbReference type="ARBA" id="ARBA00023173"/>
    </source>
</evidence>
<keyword evidence="1 18" id="KW-0813">Transport</keyword>
<keyword evidence="10" id="KW-0675">Receptor</keyword>
<dbReference type="GO" id="GO:0004890">
    <property type="term" value="F:GABA-A receptor activity"/>
    <property type="evidence" value="ECO:0007669"/>
    <property type="project" value="InterPro"/>
</dbReference>
<gene>
    <name evidence="21" type="primary">GLRA1</name>
    <name evidence="21" type="ORF">BLAG_LOCUS300</name>
</gene>
<keyword evidence="15" id="KW-1071">Ligand-gated ion channel</keyword>
<keyword evidence="14" id="KW-0628">Postsynaptic cell membrane</keyword>
<dbReference type="InterPro" id="IPR036719">
    <property type="entry name" value="Neuro-gated_channel_TM_sf"/>
</dbReference>
<feature type="domain" description="Neurotransmitter-gated ion-channel ligand-binding" evidence="19">
    <location>
        <begin position="50"/>
        <end position="253"/>
    </location>
</feature>
<dbReference type="PROSITE" id="PS00236">
    <property type="entry name" value="NEUROTR_ION_CHANNEL"/>
    <property type="match status" value="1"/>
</dbReference>
<evidence type="ECO:0000259" key="20">
    <source>
        <dbReference type="Pfam" id="PF02932"/>
    </source>
</evidence>
<feature type="transmembrane region" description="Helical" evidence="18">
    <location>
        <begin position="449"/>
        <end position="468"/>
    </location>
</feature>
<keyword evidence="5 18" id="KW-1133">Transmembrane helix</keyword>
<evidence type="ECO:0000256" key="17">
    <source>
        <dbReference type="ARBA" id="ARBA00034104"/>
    </source>
</evidence>
<keyword evidence="8 18" id="KW-0472">Membrane</keyword>
<keyword evidence="22" id="KW-1185">Reference proteome</keyword>
<evidence type="ECO:0000256" key="14">
    <source>
        <dbReference type="ARBA" id="ARBA00023257"/>
    </source>
</evidence>
<dbReference type="InterPro" id="IPR006029">
    <property type="entry name" value="Neurotrans-gated_channel_TM"/>
</dbReference>
<dbReference type="InterPro" id="IPR006202">
    <property type="entry name" value="Neur_chan_lig-bd"/>
</dbReference>
<feature type="transmembrane region" description="Helical" evidence="18">
    <location>
        <begin position="318"/>
        <end position="341"/>
    </location>
</feature>
<evidence type="ECO:0000256" key="13">
    <source>
        <dbReference type="ARBA" id="ARBA00023214"/>
    </source>
</evidence>
<evidence type="ECO:0000256" key="6">
    <source>
        <dbReference type="ARBA" id="ARBA00023018"/>
    </source>
</evidence>
<dbReference type="GO" id="GO:0045211">
    <property type="term" value="C:postsynaptic membrane"/>
    <property type="evidence" value="ECO:0007669"/>
    <property type="project" value="UniProtKB-SubCell"/>
</dbReference>
<feature type="transmembrane region" description="Helical" evidence="18">
    <location>
        <begin position="282"/>
        <end position="298"/>
    </location>
</feature>
<keyword evidence="4 18" id="KW-0732">Signal</keyword>
<dbReference type="InterPro" id="IPR006028">
    <property type="entry name" value="GABAA/Glycine_rcpt"/>
</dbReference>
<keyword evidence="12" id="KW-0325">Glycoprotein</keyword>
<evidence type="ECO:0000256" key="18">
    <source>
        <dbReference type="RuleBase" id="RU000687"/>
    </source>
</evidence>
<keyword evidence="13" id="KW-0868">Chloride</keyword>
<evidence type="ECO:0000256" key="10">
    <source>
        <dbReference type="ARBA" id="ARBA00023170"/>
    </source>
</evidence>
<evidence type="ECO:0000256" key="5">
    <source>
        <dbReference type="ARBA" id="ARBA00022989"/>
    </source>
</evidence>
<evidence type="ECO:0000259" key="19">
    <source>
        <dbReference type="Pfam" id="PF02931"/>
    </source>
</evidence>
<evidence type="ECO:0000256" key="3">
    <source>
        <dbReference type="ARBA" id="ARBA00022692"/>
    </source>
</evidence>
<dbReference type="PANTHER" id="PTHR18945">
    <property type="entry name" value="NEUROTRANSMITTER GATED ION CHANNEL"/>
    <property type="match status" value="1"/>
</dbReference>
<evidence type="ECO:0000256" key="8">
    <source>
        <dbReference type="ARBA" id="ARBA00023136"/>
    </source>
</evidence>
<feature type="signal peptide" evidence="18">
    <location>
        <begin position="1"/>
        <end position="28"/>
    </location>
</feature>
<dbReference type="GO" id="GO:0005230">
    <property type="term" value="F:extracellular ligand-gated monoatomic ion channel activity"/>
    <property type="evidence" value="ECO:0007669"/>
    <property type="project" value="InterPro"/>
</dbReference>